<accession>A0A5B0P640</accession>
<reference evidence="1 2" key="1">
    <citation type="submission" date="2019-05" db="EMBL/GenBank/DDBJ databases">
        <title>Emergence of the Ug99 lineage of the wheat stem rust pathogen through somatic hybridization.</title>
        <authorList>
            <person name="Li F."/>
            <person name="Upadhyaya N.M."/>
            <person name="Sperschneider J."/>
            <person name="Matny O."/>
            <person name="Nguyen-Phuc H."/>
            <person name="Mago R."/>
            <person name="Raley C."/>
            <person name="Miller M.E."/>
            <person name="Silverstein K.A.T."/>
            <person name="Henningsen E."/>
            <person name="Hirsch C.D."/>
            <person name="Visser B."/>
            <person name="Pretorius Z.A."/>
            <person name="Steffenson B.J."/>
            <person name="Schwessinger B."/>
            <person name="Dodds P.N."/>
            <person name="Figueroa M."/>
        </authorList>
    </citation>
    <scope>NUCLEOTIDE SEQUENCE [LARGE SCALE GENOMIC DNA]</scope>
    <source>
        <strain evidence="1">21-0</strain>
    </source>
</reference>
<sequence length="93" mass="10067">MLLLSSAHSSQPNNTLLLQTPSRSFSPSFCPLATRITHDGTHTPILTDVHASSRSGHRFLTGGPIQIHDIIRTPNLTRPSPAALGEYFNPLAL</sequence>
<dbReference type="EMBL" id="VSWC01000067">
    <property type="protein sequence ID" value="KAA1096583.1"/>
    <property type="molecule type" value="Genomic_DNA"/>
</dbReference>
<gene>
    <name evidence="1" type="ORF">PGT21_021443</name>
</gene>
<evidence type="ECO:0000313" key="2">
    <source>
        <dbReference type="Proteomes" id="UP000324748"/>
    </source>
</evidence>
<dbReference type="Proteomes" id="UP000324748">
    <property type="component" value="Unassembled WGS sequence"/>
</dbReference>
<keyword evidence="2" id="KW-1185">Reference proteome</keyword>
<proteinExistence type="predicted"/>
<organism evidence="1 2">
    <name type="scientific">Puccinia graminis f. sp. tritici</name>
    <dbReference type="NCBI Taxonomy" id="56615"/>
    <lineage>
        <taxon>Eukaryota</taxon>
        <taxon>Fungi</taxon>
        <taxon>Dikarya</taxon>
        <taxon>Basidiomycota</taxon>
        <taxon>Pucciniomycotina</taxon>
        <taxon>Pucciniomycetes</taxon>
        <taxon>Pucciniales</taxon>
        <taxon>Pucciniaceae</taxon>
        <taxon>Puccinia</taxon>
    </lineage>
</organism>
<name>A0A5B0P640_PUCGR</name>
<comment type="caution">
    <text evidence="1">The sequence shown here is derived from an EMBL/GenBank/DDBJ whole genome shotgun (WGS) entry which is preliminary data.</text>
</comment>
<protein>
    <submittedName>
        <fullName evidence="1">Uncharacterized protein</fullName>
    </submittedName>
</protein>
<evidence type="ECO:0000313" key="1">
    <source>
        <dbReference type="EMBL" id="KAA1096583.1"/>
    </source>
</evidence>
<dbReference type="AlphaFoldDB" id="A0A5B0P640"/>